<evidence type="ECO:0000256" key="2">
    <source>
        <dbReference type="SAM" id="Coils"/>
    </source>
</evidence>
<dbReference type="Gene3D" id="2.40.40.10">
    <property type="entry name" value="RlpA-like domain"/>
    <property type="match status" value="1"/>
</dbReference>
<dbReference type="PANTHER" id="PTHR39160:SF4">
    <property type="entry name" value="RESUSCITATION-PROMOTING FACTOR RPFB"/>
    <property type="match status" value="1"/>
</dbReference>
<feature type="region of interest" description="Disordered" evidence="3">
    <location>
        <begin position="232"/>
        <end position="266"/>
    </location>
</feature>
<reference evidence="6 7" key="1">
    <citation type="submission" date="2014-09" db="EMBL/GenBank/DDBJ databases">
        <authorList>
            <person name="Hornung B.V."/>
        </authorList>
    </citation>
    <scope>NUCLEOTIDE SEQUENCE [LARGE SCALE GENOMIC DNA]</scope>
    <source>
        <strain evidence="6 7">FRIFI</strain>
    </source>
</reference>
<dbReference type="Pfam" id="PF06725">
    <property type="entry name" value="3D"/>
    <property type="match status" value="1"/>
</dbReference>
<keyword evidence="2" id="KW-0175">Coiled coil</keyword>
<evidence type="ECO:0000259" key="5">
    <source>
        <dbReference type="PROSITE" id="PS51781"/>
    </source>
</evidence>
<protein>
    <submittedName>
        <fullName evidence="6">SH3 domain protein</fullName>
    </submittedName>
</protein>
<feature type="signal peptide" evidence="4">
    <location>
        <begin position="1"/>
        <end position="26"/>
    </location>
</feature>
<dbReference type="RefSeq" id="WP_166504926.1">
    <property type="nucleotide sequence ID" value="NZ_JAKNTL010000003.1"/>
</dbReference>
<gene>
    <name evidence="6" type="ORF">FRIFI_0565</name>
</gene>
<dbReference type="AlphaFoldDB" id="A0A2P2BP08"/>
<dbReference type="PROSITE" id="PS51781">
    <property type="entry name" value="SH3B"/>
    <property type="match status" value="1"/>
</dbReference>
<feature type="chain" id="PRO_5038456086" evidence="4">
    <location>
        <begin position="27"/>
        <end position="353"/>
    </location>
</feature>
<feature type="compositionally biased region" description="Polar residues" evidence="3">
    <location>
        <begin position="232"/>
        <end position="247"/>
    </location>
</feature>
<dbReference type="InterPro" id="IPR036908">
    <property type="entry name" value="RlpA-like_sf"/>
</dbReference>
<dbReference type="SUPFAM" id="SSF50685">
    <property type="entry name" value="Barwin-like endoglucanases"/>
    <property type="match status" value="1"/>
</dbReference>
<feature type="compositionally biased region" description="Basic and acidic residues" evidence="3">
    <location>
        <begin position="248"/>
        <end position="260"/>
    </location>
</feature>
<dbReference type="KEGG" id="rhom:FRIFI_0565"/>
<dbReference type="InterPro" id="IPR051933">
    <property type="entry name" value="Resuscitation_pf_RpfB"/>
</dbReference>
<dbReference type="Proteomes" id="UP000245695">
    <property type="component" value="Chromosome 1"/>
</dbReference>
<feature type="coiled-coil region" evidence="2">
    <location>
        <begin position="195"/>
        <end position="224"/>
    </location>
</feature>
<evidence type="ECO:0000313" key="6">
    <source>
        <dbReference type="EMBL" id="CEI72112.1"/>
    </source>
</evidence>
<organism evidence="6 7">
    <name type="scientific">Romboutsia hominis</name>
    <dbReference type="NCBI Taxonomy" id="1507512"/>
    <lineage>
        <taxon>Bacteria</taxon>
        <taxon>Bacillati</taxon>
        <taxon>Bacillota</taxon>
        <taxon>Clostridia</taxon>
        <taxon>Peptostreptococcales</taxon>
        <taxon>Peptostreptococcaceae</taxon>
        <taxon>Romboutsia</taxon>
    </lineage>
</organism>
<dbReference type="GO" id="GO:0004553">
    <property type="term" value="F:hydrolase activity, hydrolyzing O-glycosyl compounds"/>
    <property type="evidence" value="ECO:0007669"/>
    <property type="project" value="InterPro"/>
</dbReference>
<evidence type="ECO:0000313" key="7">
    <source>
        <dbReference type="Proteomes" id="UP000245695"/>
    </source>
</evidence>
<dbReference type="Pfam" id="PF08239">
    <property type="entry name" value="SH3_3"/>
    <property type="match status" value="2"/>
</dbReference>
<dbReference type="CDD" id="cd14667">
    <property type="entry name" value="3D_containing_proteins"/>
    <property type="match status" value="1"/>
</dbReference>
<evidence type="ECO:0000256" key="3">
    <source>
        <dbReference type="SAM" id="MobiDB-lite"/>
    </source>
</evidence>
<sequence>MSLKKRMNKSTILALGLVIGGMYASAGNIYADNKVEVNSDKKQEMKIENNEIVVADILNIRKGPSEDEDKIGALKEGSVVEVLETKDGWDKIKLSDGKEGWVSGEFTVKEKAKVNVDELNLRKGPSTDEEKLETLKNNTVVEVLKTAEIKDENKDTKEVWHQVKLVEDEATKSEKEASNDDKKEEKTGWVSAEYVLTESQERKQKEEEAKRQQELAQMQQLERVEKVNNVVSNTTSDSPKTSASKSNVVEKKEPVKEEKATSNTKGRKLTVNASAYSGHSITATGTTPKWGTIAVDPSVIPYGTKVYIPMFDKVFVAEDCGGAIKGNKIDIFMGSEQQCTNFGRQNIEIQILG</sequence>
<dbReference type="EMBL" id="LN650648">
    <property type="protein sequence ID" value="CEI72112.1"/>
    <property type="molecule type" value="Genomic_DNA"/>
</dbReference>
<name>A0A2P2BP08_9FIRM</name>
<keyword evidence="7" id="KW-1185">Reference proteome</keyword>
<dbReference type="InterPro" id="IPR003646">
    <property type="entry name" value="SH3-like_bac-type"/>
</dbReference>
<dbReference type="GO" id="GO:0019867">
    <property type="term" value="C:outer membrane"/>
    <property type="evidence" value="ECO:0007669"/>
    <property type="project" value="InterPro"/>
</dbReference>
<dbReference type="GO" id="GO:0009254">
    <property type="term" value="P:peptidoglycan turnover"/>
    <property type="evidence" value="ECO:0007669"/>
    <property type="project" value="InterPro"/>
</dbReference>
<accession>A0A2P2BP08</accession>
<feature type="domain" description="SH3b" evidence="5">
    <location>
        <begin position="48"/>
        <end position="111"/>
    </location>
</feature>
<dbReference type="PANTHER" id="PTHR39160">
    <property type="entry name" value="CELL WALL-BINDING PROTEIN YOCH"/>
    <property type="match status" value="1"/>
</dbReference>
<evidence type="ECO:0000256" key="4">
    <source>
        <dbReference type="SAM" id="SignalP"/>
    </source>
</evidence>
<dbReference type="SMART" id="SM00287">
    <property type="entry name" value="SH3b"/>
    <property type="match status" value="2"/>
</dbReference>
<evidence type="ECO:0000256" key="1">
    <source>
        <dbReference type="ARBA" id="ARBA00022729"/>
    </source>
</evidence>
<proteinExistence type="predicted"/>
<keyword evidence="1 4" id="KW-0732">Signal</keyword>
<dbReference type="Gene3D" id="2.30.30.40">
    <property type="entry name" value="SH3 Domains"/>
    <property type="match status" value="2"/>
</dbReference>
<dbReference type="InterPro" id="IPR010611">
    <property type="entry name" value="3D_dom"/>
</dbReference>
<dbReference type="InterPro" id="IPR059180">
    <property type="entry name" value="3D_YorM"/>
</dbReference>